<keyword evidence="6 7" id="KW-0472">Membrane</keyword>
<dbReference type="KEGG" id="sliu:111359240"/>
<protein>
    <recommendedName>
        <fullName evidence="7">Cytochrome c oxidase assembly factor 3</fullName>
    </recommendedName>
</protein>
<evidence type="ECO:0000313" key="9">
    <source>
        <dbReference type="Proteomes" id="UP000301870"/>
    </source>
</evidence>
<keyword evidence="9" id="KW-1185">Reference proteome</keyword>
<dbReference type="Proteomes" id="UP000301870">
    <property type="component" value="Chromosome 28"/>
</dbReference>
<evidence type="ECO:0000256" key="2">
    <source>
        <dbReference type="ARBA" id="ARBA00007035"/>
    </source>
</evidence>
<evidence type="ECO:0000256" key="1">
    <source>
        <dbReference type="ARBA" id="ARBA00004304"/>
    </source>
</evidence>
<keyword evidence="3 7" id="KW-0812">Transmembrane</keyword>
<dbReference type="OrthoDB" id="10018333at2759"/>
<dbReference type="PANTHER" id="PTHR15642">
    <property type="entry name" value="CYTOCHROME C OXIDASE ASSEMBLY FACTOR 3, MITOCHONDRIAL"/>
    <property type="match status" value="1"/>
</dbReference>
<evidence type="ECO:0000256" key="6">
    <source>
        <dbReference type="ARBA" id="ARBA00023136"/>
    </source>
</evidence>
<comment type="subcellular location">
    <subcellularLocation>
        <location evidence="1">Mitochondrion membrane</location>
        <topology evidence="1">Single-pass membrane protein</topology>
    </subcellularLocation>
</comment>
<dbReference type="Pfam" id="PF09813">
    <property type="entry name" value="Coa3_cc"/>
    <property type="match status" value="1"/>
</dbReference>
<keyword evidence="4 7" id="KW-1133">Transmembrane helix</keyword>
<comment type="subunit">
    <text evidence="7">Component of 250-400 kDa complexes called cytochrome oxidase assembly intermediates or COA complexes.</text>
</comment>
<evidence type="ECO:0000256" key="5">
    <source>
        <dbReference type="ARBA" id="ARBA00023128"/>
    </source>
</evidence>
<proteinExistence type="inferred from homology"/>
<reference evidence="10" key="1">
    <citation type="submission" date="2025-08" db="UniProtKB">
        <authorList>
            <consortium name="RefSeq"/>
        </authorList>
    </citation>
    <scope>IDENTIFICATION</scope>
    <source>
        <strain evidence="10">Ishihara</strain>
        <tissue evidence="10">Whole body</tissue>
    </source>
</reference>
<gene>
    <name evidence="10" type="primary">LOC111359240</name>
</gene>
<evidence type="ECO:0000313" key="10">
    <source>
        <dbReference type="RefSeq" id="XP_022830478.1"/>
    </source>
</evidence>
<dbReference type="PANTHER" id="PTHR15642:SF3">
    <property type="entry name" value="CYTOCHROME C OXIDASE ASSEMBLY FACTOR 3 HOMOLOG, MITOCHONDRIAL"/>
    <property type="match status" value="1"/>
</dbReference>
<comment type="similarity">
    <text evidence="2 7">Belongs to the COA3 family.</text>
</comment>
<keyword evidence="7" id="KW-0999">Mitochondrion inner membrane</keyword>
<accession>A0A9J7EG70</accession>
<evidence type="ECO:0000256" key="4">
    <source>
        <dbReference type="ARBA" id="ARBA00022989"/>
    </source>
</evidence>
<organism evidence="9 10">
    <name type="scientific">Spodoptera litura</name>
    <name type="common">Asian cotton leafworm</name>
    <dbReference type="NCBI Taxonomy" id="69820"/>
    <lineage>
        <taxon>Eukaryota</taxon>
        <taxon>Metazoa</taxon>
        <taxon>Ecdysozoa</taxon>
        <taxon>Arthropoda</taxon>
        <taxon>Hexapoda</taxon>
        <taxon>Insecta</taxon>
        <taxon>Pterygota</taxon>
        <taxon>Neoptera</taxon>
        <taxon>Endopterygota</taxon>
        <taxon>Lepidoptera</taxon>
        <taxon>Glossata</taxon>
        <taxon>Ditrysia</taxon>
        <taxon>Noctuoidea</taxon>
        <taxon>Noctuidae</taxon>
        <taxon>Amphipyrinae</taxon>
        <taxon>Spodoptera</taxon>
    </lineage>
</organism>
<dbReference type="GeneID" id="111359240"/>
<dbReference type="AlphaFoldDB" id="A0A9J7EG70"/>
<sequence length="89" mass="10134">MGDSDSAFKPKINSTAQDPVLKQAEIAYMKLIEQKNRERVQKLQQISKKNRLTGLVIGSGVLSVYLYSIFAVKQETFLDDFEEPVKIQQ</sequence>
<dbReference type="InterPro" id="IPR018628">
    <property type="entry name" value="Coa3_CC"/>
</dbReference>
<dbReference type="GO" id="GO:0005743">
    <property type="term" value="C:mitochondrial inner membrane"/>
    <property type="evidence" value="ECO:0007669"/>
    <property type="project" value="UniProtKB-UniRule"/>
</dbReference>
<name>A0A9J7EG70_SPOLT</name>
<keyword evidence="5 7" id="KW-0496">Mitochondrion</keyword>
<dbReference type="RefSeq" id="XP_022830478.1">
    <property type="nucleotide sequence ID" value="XM_022974710.1"/>
</dbReference>
<dbReference type="CTD" id="39320"/>
<comment type="function">
    <text evidence="7">Required for assembly of cytochrome c oxidase (complex IV).</text>
</comment>
<dbReference type="InterPro" id="IPR041752">
    <property type="entry name" value="Coa3"/>
</dbReference>
<evidence type="ECO:0000259" key="8">
    <source>
        <dbReference type="Pfam" id="PF09813"/>
    </source>
</evidence>
<dbReference type="GO" id="GO:0033617">
    <property type="term" value="P:mitochondrial respiratory chain complex IV assembly"/>
    <property type="evidence" value="ECO:0007669"/>
    <property type="project" value="UniProtKB-UniRule"/>
</dbReference>
<feature type="transmembrane region" description="Helical" evidence="7">
    <location>
        <begin position="52"/>
        <end position="72"/>
    </location>
</feature>
<evidence type="ECO:0000256" key="7">
    <source>
        <dbReference type="RuleBase" id="RU367056"/>
    </source>
</evidence>
<feature type="domain" description="Cytochrome c oxidase assembly factor 3 mitochondrial coiled-coil" evidence="8">
    <location>
        <begin position="36"/>
        <end position="84"/>
    </location>
</feature>
<evidence type="ECO:0000256" key="3">
    <source>
        <dbReference type="ARBA" id="ARBA00022692"/>
    </source>
</evidence>